<dbReference type="SMR" id="A0A2C9WEY7"/>
<feature type="region of interest" description="Leucine repeat I (LRI)" evidence="5">
    <location>
        <begin position="222"/>
        <end position="282"/>
    </location>
</feature>
<dbReference type="GO" id="GO:0006355">
    <property type="term" value="P:regulation of DNA-templated transcription"/>
    <property type="evidence" value="ECO:0000318"/>
    <property type="project" value="GO_Central"/>
</dbReference>
<evidence type="ECO:0000256" key="3">
    <source>
        <dbReference type="ARBA" id="ARBA00023163"/>
    </source>
</evidence>
<comment type="caution">
    <text evidence="6">The sequence shown here is derived from an EMBL/GenBank/DDBJ whole genome shotgun (WGS) entry which is preliminary data.</text>
</comment>
<reference evidence="7" key="1">
    <citation type="journal article" date="2016" name="Nat. Biotechnol.">
        <title>Sequencing wild and cultivated cassava and related species reveals extensive interspecific hybridization and genetic diversity.</title>
        <authorList>
            <person name="Bredeson J.V."/>
            <person name="Lyons J.B."/>
            <person name="Prochnik S.E."/>
            <person name="Wu G.A."/>
            <person name="Ha C.M."/>
            <person name="Edsinger-Gonzales E."/>
            <person name="Grimwood J."/>
            <person name="Schmutz J."/>
            <person name="Rabbi I.Y."/>
            <person name="Egesi C."/>
            <person name="Nauluvula P."/>
            <person name="Lebot V."/>
            <person name="Ndunguru J."/>
            <person name="Mkamilo G."/>
            <person name="Bart R.S."/>
            <person name="Setter T.L."/>
            <person name="Gleadow R.M."/>
            <person name="Kulakow P."/>
            <person name="Ferguson M.E."/>
            <person name="Rounsley S."/>
            <person name="Rokhsar D.S."/>
        </authorList>
    </citation>
    <scope>NUCLEOTIDE SEQUENCE [LARGE SCALE GENOMIC DNA]</scope>
    <source>
        <strain evidence="7">cv. AM560-2</strain>
    </source>
</reference>
<dbReference type="Gramene" id="Manes.02G131100.1.v8.1">
    <property type="protein sequence ID" value="Manes.02G131100.1.v8.1.CDS.1"/>
    <property type="gene ID" value="Manes.02G131100.v8.1"/>
</dbReference>
<dbReference type="GO" id="GO:0043565">
    <property type="term" value="F:sequence-specific DNA binding"/>
    <property type="evidence" value="ECO:0000318"/>
    <property type="project" value="GO_Central"/>
</dbReference>
<dbReference type="PROSITE" id="PS50985">
    <property type="entry name" value="GRAS"/>
    <property type="match status" value="1"/>
</dbReference>
<feature type="region of interest" description="Leucine repeat II (LRII)" evidence="5">
    <location>
        <begin position="382"/>
        <end position="414"/>
    </location>
</feature>
<evidence type="ECO:0000313" key="6">
    <source>
        <dbReference type="EMBL" id="OAY57865.1"/>
    </source>
</evidence>
<keyword evidence="3" id="KW-0804">Transcription</keyword>
<evidence type="ECO:0000256" key="5">
    <source>
        <dbReference type="PROSITE-ProRule" id="PRU01191"/>
    </source>
</evidence>
<comment type="similarity">
    <text evidence="5">Belongs to the GRAS family.</text>
</comment>
<dbReference type="Pfam" id="PF03514">
    <property type="entry name" value="GRAS"/>
    <property type="match status" value="1"/>
</dbReference>
<sequence length="599" mass="68054">MNPVLQKLSNDAILKYINHALMEEELEEQSCCILQHSALQAAEKCLHDILGPKCLPPKNIYHAFSYENRDLGNHVSTYCTTANDIAAVNSRLLIRDVHEQESSCTITTSPLGLEPSSSPSFLAAASISGTKKLQSISGWEVETGEFPRNGKQMILDFANNRVTPVAAAKTSNGRRDIDHEYDFFNPYEDFQNAPTRWILNRKGKSRGSNGETTRGIKTRKFVDLSTLLIHCAEAVSGNDHKTATELLMRIRRHSTPCGDGSQRLAHCFANALEARIISRESEAVAALATTKVPATCMLDAWKLLFSACPFLNISNSFAFHTIMEVADKADRLHIIHFGVVYGFPWSSLIQHLAKRPGGPPVLRVTRMEIPEPCFDSASKLEETGSYLKSFCERLNVPFEYTAVSRRWPSIRFEDFKIDRDEVTIVACLYRSRNLLEETVDVDINCQRDAVLNLIRRMNPSVFIQGIVNGGYNASFFTTRFREALFYFSSLFDMLDANVSHNVPERMVLEQEIYGKRILNVIACEGSERLERPETYKQWHLRNMRAGLKQLPLNQRIMQNMKEQVKLQYHKDFLMDEDGHWIVQGWKGRILFALSCWKSA</sequence>
<name>A0A2C9WEY7_MANES</name>
<dbReference type="Proteomes" id="UP000091857">
    <property type="component" value="Chromosome 2"/>
</dbReference>
<feature type="region of interest" description="VHIID" evidence="5">
    <location>
        <begin position="301"/>
        <end position="366"/>
    </location>
</feature>
<dbReference type="AlphaFoldDB" id="A0A2C9WEY7"/>
<accession>A0A2C9WEY7</accession>
<keyword evidence="4" id="KW-0539">Nucleus</keyword>
<dbReference type="EMBL" id="CM004388">
    <property type="protein sequence ID" value="OAY57865.1"/>
    <property type="molecule type" value="Genomic_DNA"/>
</dbReference>
<protein>
    <submittedName>
        <fullName evidence="6">Uncharacterized protein</fullName>
    </submittedName>
</protein>
<comment type="caution">
    <text evidence="5">Lacks conserved residue(s) required for the propagation of feature annotation.</text>
</comment>
<feature type="region of interest" description="SAW" evidence="5">
    <location>
        <begin position="522"/>
        <end position="597"/>
    </location>
</feature>
<evidence type="ECO:0000313" key="7">
    <source>
        <dbReference type="Proteomes" id="UP000091857"/>
    </source>
</evidence>
<evidence type="ECO:0000256" key="4">
    <source>
        <dbReference type="ARBA" id="ARBA00023242"/>
    </source>
</evidence>
<dbReference type="InterPro" id="IPR005202">
    <property type="entry name" value="TF_GRAS"/>
</dbReference>
<dbReference type="STRING" id="3983.A0A2C9WEY7"/>
<gene>
    <name evidence="6" type="ORF">MANES_02G131100v8</name>
</gene>
<proteinExistence type="inferred from homology"/>
<evidence type="ECO:0000256" key="1">
    <source>
        <dbReference type="ARBA" id="ARBA00004123"/>
    </source>
</evidence>
<keyword evidence="2" id="KW-0805">Transcription regulation</keyword>
<keyword evidence="7" id="KW-1185">Reference proteome</keyword>
<dbReference type="PANTHER" id="PTHR31636">
    <property type="entry name" value="OSJNBA0084A10.13 PROTEIN-RELATED"/>
    <property type="match status" value="1"/>
</dbReference>
<dbReference type="OrthoDB" id="47276at2759"/>
<dbReference type="GO" id="GO:0005634">
    <property type="term" value="C:nucleus"/>
    <property type="evidence" value="ECO:0000318"/>
    <property type="project" value="GO_Central"/>
</dbReference>
<evidence type="ECO:0000256" key="2">
    <source>
        <dbReference type="ARBA" id="ARBA00023015"/>
    </source>
</evidence>
<organism evidence="6 7">
    <name type="scientific">Manihot esculenta</name>
    <name type="common">Cassava</name>
    <name type="synonym">Jatropha manihot</name>
    <dbReference type="NCBI Taxonomy" id="3983"/>
    <lineage>
        <taxon>Eukaryota</taxon>
        <taxon>Viridiplantae</taxon>
        <taxon>Streptophyta</taxon>
        <taxon>Embryophyta</taxon>
        <taxon>Tracheophyta</taxon>
        <taxon>Spermatophyta</taxon>
        <taxon>Magnoliopsida</taxon>
        <taxon>eudicotyledons</taxon>
        <taxon>Gunneridae</taxon>
        <taxon>Pentapetalae</taxon>
        <taxon>rosids</taxon>
        <taxon>fabids</taxon>
        <taxon>Malpighiales</taxon>
        <taxon>Euphorbiaceae</taxon>
        <taxon>Crotonoideae</taxon>
        <taxon>Manihoteae</taxon>
        <taxon>Manihot</taxon>
    </lineage>
</organism>
<comment type="subcellular location">
    <subcellularLocation>
        <location evidence="1">Nucleus</location>
    </subcellularLocation>
</comment>
<dbReference type="GO" id="GO:0003700">
    <property type="term" value="F:DNA-binding transcription factor activity"/>
    <property type="evidence" value="ECO:0000318"/>
    <property type="project" value="GO_Central"/>
</dbReference>